<dbReference type="KEGG" id="mas:Mahau_0598"/>
<keyword evidence="4" id="KW-1185">Reference proteome</keyword>
<dbReference type="SMART" id="SM00646">
    <property type="entry name" value="Ami_3"/>
    <property type="match status" value="1"/>
</dbReference>
<dbReference type="eggNOG" id="COG0860">
    <property type="taxonomic scope" value="Bacteria"/>
</dbReference>
<dbReference type="OrthoDB" id="9772024at2"/>
<dbReference type="InterPro" id="IPR002508">
    <property type="entry name" value="MurNAc-LAA_cat"/>
</dbReference>
<evidence type="ECO:0000313" key="3">
    <source>
        <dbReference type="EMBL" id="AEE95801.1"/>
    </source>
</evidence>
<dbReference type="PANTHER" id="PTHR30404:SF0">
    <property type="entry name" value="N-ACETYLMURAMOYL-L-ALANINE AMIDASE AMIC"/>
    <property type="match status" value="1"/>
</dbReference>
<dbReference type="HOGENOM" id="CLU_095661_0_0_9"/>
<evidence type="ECO:0000256" key="1">
    <source>
        <dbReference type="ARBA" id="ARBA00022801"/>
    </source>
</evidence>
<accession>F3ZZY3</accession>
<reference evidence="4" key="1">
    <citation type="submission" date="2010-11" db="EMBL/GenBank/DDBJ databases">
        <title>The complete genome of Mahella australiensis DSM 15567.</title>
        <authorList>
            <consortium name="US DOE Joint Genome Institute (JGI-PGF)"/>
            <person name="Lucas S."/>
            <person name="Copeland A."/>
            <person name="Lapidus A."/>
            <person name="Bruce D."/>
            <person name="Goodwin L."/>
            <person name="Pitluck S."/>
            <person name="Kyrpides N."/>
            <person name="Mavromatis K."/>
            <person name="Pagani I."/>
            <person name="Ivanova N."/>
            <person name="Teshima H."/>
            <person name="Brettin T."/>
            <person name="Detter J.C."/>
            <person name="Han C."/>
            <person name="Tapia R."/>
            <person name="Land M."/>
            <person name="Hauser L."/>
            <person name="Markowitz V."/>
            <person name="Cheng J.-F."/>
            <person name="Hugenholtz P."/>
            <person name="Woyke T."/>
            <person name="Wu D."/>
            <person name="Spring S."/>
            <person name="Pukall R."/>
            <person name="Steenblock K."/>
            <person name="Schneider S."/>
            <person name="Klenk H.-P."/>
            <person name="Eisen J.A."/>
        </authorList>
    </citation>
    <scope>NUCLEOTIDE SEQUENCE [LARGE SCALE GENOMIC DNA]</scope>
    <source>
        <strain evidence="4">DSM 15567 / CIP 107919 / 50-1 BON</strain>
    </source>
</reference>
<dbReference type="AlphaFoldDB" id="F3ZZY3"/>
<organism evidence="3 4">
    <name type="scientific">Mahella australiensis (strain DSM 15567 / CIP 107919 / 50-1 BON)</name>
    <dbReference type="NCBI Taxonomy" id="697281"/>
    <lineage>
        <taxon>Bacteria</taxon>
        <taxon>Bacillati</taxon>
        <taxon>Bacillota</taxon>
        <taxon>Clostridia</taxon>
        <taxon>Thermoanaerobacterales</taxon>
        <taxon>Thermoanaerobacterales Family IV. Incertae Sedis</taxon>
        <taxon>Mahella</taxon>
    </lineage>
</organism>
<protein>
    <submittedName>
        <fullName evidence="3">Cell wall hydrolase/autolysin</fullName>
    </submittedName>
</protein>
<dbReference type="SUPFAM" id="SSF53187">
    <property type="entry name" value="Zn-dependent exopeptidases"/>
    <property type="match status" value="1"/>
</dbReference>
<evidence type="ECO:0000259" key="2">
    <source>
        <dbReference type="SMART" id="SM00646"/>
    </source>
</evidence>
<dbReference type="Proteomes" id="UP000008457">
    <property type="component" value="Chromosome"/>
</dbReference>
<dbReference type="GO" id="GO:0009253">
    <property type="term" value="P:peptidoglycan catabolic process"/>
    <property type="evidence" value="ECO:0007669"/>
    <property type="project" value="InterPro"/>
</dbReference>
<dbReference type="PANTHER" id="PTHR30404">
    <property type="entry name" value="N-ACETYLMURAMOYL-L-ALANINE AMIDASE"/>
    <property type="match status" value="1"/>
</dbReference>
<dbReference type="Pfam" id="PF01520">
    <property type="entry name" value="Amidase_3"/>
    <property type="match status" value="1"/>
</dbReference>
<keyword evidence="1 3" id="KW-0378">Hydrolase</keyword>
<dbReference type="EMBL" id="CP002360">
    <property type="protein sequence ID" value="AEE95801.1"/>
    <property type="molecule type" value="Genomic_DNA"/>
</dbReference>
<dbReference type="STRING" id="697281.Mahau_0598"/>
<dbReference type="CDD" id="cd02696">
    <property type="entry name" value="MurNAc-LAA"/>
    <property type="match status" value="1"/>
</dbReference>
<dbReference type="GO" id="GO:0030288">
    <property type="term" value="C:outer membrane-bounded periplasmic space"/>
    <property type="evidence" value="ECO:0007669"/>
    <property type="project" value="TreeGrafter"/>
</dbReference>
<dbReference type="Gene3D" id="3.40.630.40">
    <property type="entry name" value="Zn-dependent exopeptidases"/>
    <property type="match status" value="1"/>
</dbReference>
<gene>
    <name evidence="3" type="ordered locus">Mahau_0598</name>
</gene>
<dbReference type="GO" id="GO:0008745">
    <property type="term" value="F:N-acetylmuramoyl-L-alanine amidase activity"/>
    <property type="evidence" value="ECO:0007669"/>
    <property type="project" value="InterPro"/>
</dbReference>
<dbReference type="InterPro" id="IPR050695">
    <property type="entry name" value="N-acetylmuramoyl_amidase_3"/>
</dbReference>
<feature type="domain" description="MurNAc-LAA" evidence="2">
    <location>
        <begin position="58"/>
        <end position="172"/>
    </location>
</feature>
<name>F3ZZY3_MAHA5</name>
<evidence type="ECO:0000313" key="4">
    <source>
        <dbReference type="Proteomes" id="UP000008457"/>
    </source>
</evidence>
<sequence length="254" mass="27961">MAYKVYISPSTQEHNQYVNGNTEEYWMNKIADVVCNLLVKSGITVYRNKPEMELKQVVADSNAKKPDIHFAIHSNAGGGRGCEVYALLVYDDNGKIKPTEGYKLAQAVYNRVSALTPTSDRGVKQGNHLYEIKNTIAPAALIEVAFHDNPQDAAWITSNIEPIGKAIAQGICDYFGVKLNTKDDEGEDDMLDKIVVYYGDIDALPAIIVGQKLKAPVMKESDFKSSGLKAKNIIRVGGGEGDRFDTFKRAAQLL</sequence>
<proteinExistence type="predicted"/>
<dbReference type="Gene3D" id="3.40.50.12090">
    <property type="match status" value="1"/>
</dbReference>
<reference evidence="3 4" key="2">
    <citation type="journal article" date="2011" name="Stand. Genomic Sci.">
        <title>Complete genome sequence of Mahella australiensis type strain (50-1 BON).</title>
        <authorList>
            <person name="Sikorski J."/>
            <person name="Teshima H."/>
            <person name="Nolan M."/>
            <person name="Lucas S."/>
            <person name="Hammon N."/>
            <person name="Deshpande S."/>
            <person name="Cheng J.F."/>
            <person name="Pitluck S."/>
            <person name="Liolios K."/>
            <person name="Pagani I."/>
            <person name="Ivanova N."/>
            <person name="Huntemann M."/>
            <person name="Mavromatis K."/>
            <person name="Ovchinikova G."/>
            <person name="Pati A."/>
            <person name="Tapia R."/>
            <person name="Han C."/>
            <person name="Goodwin L."/>
            <person name="Chen A."/>
            <person name="Palaniappan K."/>
            <person name="Land M."/>
            <person name="Hauser L."/>
            <person name="Ngatchou-Djao O.D."/>
            <person name="Rohde M."/>
            <person name="Pukall R."/>
            <person name="Spring S."/>
            <person name="Abt B."/>
            <person name="Goker M."/>
            <person name="Detter J.C."/>
            <person name="Woyke T."/>
            <person name="Bristow J."/>
            <person name="Markowitz V."/>
            <person name="Hugenholtz P."/>
            <person name="Eisen J.A."/>
            <person name="Kyrpides N.C."/>
            <person name="Klenk H.P."/>
            <person name="Lapidus A."/>
        </authorList>
    </citation>
    <scope>NUCLEOTIDE SEQUENCE [LARGE SCALE GENOMIC DNA]</scope>
    <source>
        <strain evidence="4">DSM 15567 / CIP 107919 / 50-1 BON</strain>
    </source>
</reference>
<dbReference type="RefSeq" id="WP_013780234.1">
    <property type="nucleotide sequence ID" value="NC_015520.1"/>
</dbReference>